<name>A0A3C1KMW8_9GAMM</name>
<reference evidence="3 4" key="1">
    <citation type="journal article" date="2018" name="Nat. Biotechnol.">
        <title>A standardized bacterial taxonomy based on genome phylogeny substantially revises the tree of life.</title>
        <authorList>
            <person name="Parks D.H."/>
            <person name="Chuvochina M."/>
            <person name="Waite D.W."/>
            <person name="Rinke C."/>
            <person name="Skarshewski A."/>
            <person name="Chaumeil P.A."/>
            <person name="Hugenholtz P."/>
        </authorList>
    </citation>
    <scope>NUCLEOTIDE SEQUENCE [LARGE SCALE GENOMIC DNA]</scope>
    <source>
        <strain evidence="3">UBA9158</strain>
    </source>
</reference>
<comment type="caution">
    <text evidence="3">The sequence shown here is derived from an EMBL/GenBank/DDBJ whole genome shotgun (WGS) entry which is preliminary data.</text>
</comment>
<dbReference type="InterPro" id="IPR035919">
    <property type="entry name" value="EAL_sf"/>
</dbReference>
<dbReference type="PANTHER" id="PTHR33121:SF70">
    <property type="entry name" value="SIGNALING PROTEIN YKOW"/>
    <property type="match status" value="1"/>
</dbReference>
<protein>
    <recommendedName>
        <fullName evidence="5">GGDEF domain-containing protein</fullName>
    </recommendedName>
</protein>
<dbReference type="EMBL" id="DMND01000135">
    <property type="protein sequence ID" value="HAN28049.1"/>
    <property type="molecule type" value="Genomic_DNA"/>
</dbReference>
<dbReference type="PROSITE" id="PS50883">
    <property type="entry name" value="EAL"/>
    <property type="match status" value="1"/>
</dbReference>
<dbReference type="PROSITE" id="PS50887">
    <property type="entry name" value="GGDEF"/>
    <property type="match status" value="1"/>
</dbReference>
<dbReference type="AlphaFoldDB" id="A0A3C1KMW8"/>
<dbReference type="SMART" id="SM00267">
    <property type="entry name" value="GGDEF"/>
    <property type="match status" value="1"/>
</dbReference>
<dbReference type="NCBIfam" id="TIGR00254">
    <property type="entry name" value="GGDEF"/>
    <property type="match status" value="1"/>
</dbReference>
<dbReference type="InterPro" id="IPR043128">
    <property type="entry name" value="Rev_trsase/Diguanyl_cyclase"/>
</dbReference>
<evidence type="ECO:0000259" key="1">
    <source>
        <dbReference type="PROSITE" id="PS50883"/>
    </source>
</evidence>
<dbReference type="CDD" id="cd01948">
    <property type="entry name" value="EAL"/>
    <property type="match status" value="1"/>
</dbReference>
<dbReference type="InterPro" id="IPR001633">
    <property type="entry name" value="EAL_dom"/>
</dbReference>
<dbReference type="SUPFAM" id="SSF141868">
    <property type="entry name" value="EAL domain-like"/>
    <property type="match status" value="1"/>
</dbReference>
<dbReference type="SUPFAM" id="SSF55073">
    <property type="entry name" value="Nucleotide cyclase"/>
    <property type="match status" value="1"/>
</dbReference>
<evidence type="ECO:0000259" key="2">
    <source>
        <dbReference type="PROSITE" id="PS50887"/>
    </source>
</evidence>
<gene>
    <name evidence="3" type="ORF">DCP75_10100</name>
</gene>
<organism evidence="3 4">
    <name type="scientific">Haliea salexigens</name>
    <dbReference type="NCBI Taxonomy" id="287487"/>
    <lineage>
        <taxon>Bacteria</taxon>
        <taxon>Pseudomonadati</taxon>
        <taxon>Pseudomonadota</taxon>
        <taxon>Gammaproteobacteria</taxon>
        <taxon>Cellvibrionales</taxon>
        <taxon>Halieaceae</taxon>
        <taxon>Haliea</taxon>
    </lineage>
</organism>
<accession>A0A3C1KMW8</accession>
<dbReference type="Pfam" id="PF00563">
    <property type="entry name" value="EAL"/>
    <property type="match status" value="1"/>
</dbReference>
<dbReference type="PANTHER" id="PTHR33121">
    <property type="entry name" value="CYCLIC DI-GMP PHOSPHODIESTERASE PDEF"/>
    <property type="match status" value="1"/>
</dbReference>
<dbReference type="GO" id="GO:0071111">
    <property type="term" value="F:cyclic-guanylate-specific phosphodiesterase activity"/>
    <property type="evidence" value="ECO:0007669"/>
    <property type="project" value="InterPro"/>
</dbReference>
<dbReference type="InterPro" id="IPR050706">
    <property type="entry name" value="Cyclic-di-GMP_PDE-like"/>
</dbReference>
<dbReference type="InterPro" id="IPR000160">
    <property type="entry name" value="GGDEF_dom"/>
</dbReference>
<dbReference type="SMART" id="SM00052">
    <property type="entry name" value="EAL"/>
    <property type="match status" value="1"/>
</dbReference>
<dbReference type="Proteomes" id="UP000259273">
    <property type="component" value="Unassembled WGS sequence"/>
</dbReference>
<evidence type="ECO:0008006" key="5">
    <source>
        <dbReference type="Google" id="ProtNLM"/>
    </source>
</evidence>
<dbReference type="Pfam" id="PF00990">
    <property type="entry name" value="GGDEF"/>
    <property type="match status" value="1"/>
</dbReference>
<dbReference type="STRING" id="1121937.GCA_000423125_00633"/>
<evidence type="ECO:0000313" key="3">
    <source>
        <dbReference type="EMBL" id="HAN28049.1"/>
    </source>
</evidence>
<feature type="domain" description="GGDEF" evidence="2">
    <location>
        <begin position="29"/>
        <end position="159"/>
    </location>
</feature>
<dbReference type="Gene3D" id="3.30.70.270">
    <property type="match status" value="1"/>
</dbReference>
<evidence type="ECO:0000313" key="4">
    <source>
        <dbReference type="Proteomes" id="UP000259273"/>
    </source>
</evidence>
<dbReference type="InterPro" id="IPR029787">
    <property type="entry name" value="Nucleotide_cyclase"/>
</dbReference>
<sequence length="428" mass="47684">MTTTPPVVERHLFIAALDAAIALSGEHGEHAGLLLVDLSNLRVINHRHGYEIGDHLLQEAYAQLQDLSKLPDNVYRISNKTYAFLLPRLANPAFIALAVNRVQRTLEESLNIDDDILPVELRLGLAVTRATAQGALAMLARAESSLVQTRQGKLLQIDEAIQEPIANQTSMPLEQRFAEALYDNAFELHFQPKIDLRSGKVFGAEALIRWQLPDHGFVPPEELVALAYASGRSYELTRWVVNRALRYQREWRDDFSLPLAINLSADLVSNPDLPNMMQSALAIWGADPATITVEITEGAVIEDKEAGFDNLAQLRELGLGLSIDDFGTGFSSLSYFKEIPATEIKIDRSFVIRLLEDTQDQNLVRIIIDIGHLFGLDVVAEGVEDEATLEMLRALGCDIVQGYLYARPMPEAELRVWLKGREILSGNR</sequence>
<feature type="domain" description="EAL" evidence="1">
    <location>
        <begin position="170"/>
        <end position="422"/>
    </location>
</feature>
<dbReference type="Gene3D" id="3.20.20.450">
    <property type="entry name" value="EAL domain"/>
    <property type="match status" value="1"/>
</dbReference>
<proteinExistence type="predicted"/>